<dbReference type="InterPro" id="IPR003660">
    <property type="entry name" value="HAMP_dom"/>
</dbReference>
<comment type="similarity">
    <text evidence="2">Belongs to the methyl-accepting chemotaxis (MCP) protein family.</text>
</comment>
<evidence type="ECO:0000256" key="3">
    <source>
        <dbReference type="PROSITE-ProRule" id="PRU00284"/>
    </source>
</evidence>
<dbReference type="FunFam" id="1.10.287.950:FF:000002">
    <property type="entry name" value="Methyl-accepting chemotaxis protein"/>
    <property type="match status" value="1"/>
</dbReference>
<evidence type="ECO:0000259" key="6">
    <source>
        <dbReference type="PROSITE" id="PS50111"/>
    </source>
</evidence>
<dbReference type="InterPro" id="IPR004090">
    <property type="entry name" value="Chemotax_Me-accpt_rcpt"/>
</dbReference>
<dbReference type="PANTHER" id="PTHR43531:SF14">
    <property type="entry name" value="METHYL-ACCEPTING CHEMOTAXIS PROTEIN I-RELATED"/>
    <property type="match status" value="1"/>
</dbReference>
<dbReference type="CDD" id="cd11386">
    <property type="entry name" value="MCP_signal"/>
    <property type="match status" value="1"/>
</dbReference>
<dbReference type="PROSITE" id="PS50111">
    <property type="entry name" value="CHEMOTAXIS_TRANSDUC_2"/>
    <property type="match status" value="1"/>
</dbReference>
<dbReference type="RefSeq" id="WP_188395526.1">
    <property type="nucleotide sequence ID" value="NZ_BMCG01000003.1"/>
</dbReference>
<evidence type="ECO:0000256" key="1">
    <source>
        <dbReference type="ARBA" id="ARBA00022481"/>
    </source>
</evidence>
<evidence type="ECO:0000313" key="8">
    <source>
        <dbReference type="EMBL" id="GGC06077.1"/>
    </source>
</evidence>
<dbReference type="Pfam" id="PF00015">
    <property type="entry name" value="MCPsignal"/>
    <property type="match status" value="1"/>
</dbReference>
<dbReference type="PRINTS" id="PR00260">
    <property type="entry name" value="CHEMTRNSDUCR"/>
</dbReference>
<protein>
    <submittedName>
        <fullName evidence="8">Methyl-accepting chemotaxis protein</fullName>
    </submittedName>
</protein>
<dbReference type="Pfam" id="PF12729">
    <property type="entry name" value="4HB_MCP_1"/>
    <property type="match status" value="1"/>
</dbReference>
<dbReference type="Pfam" id="PF00672">
    <property type="entry name" value="HAMP"/>
    <property type="match status" value="1"/>
</dbReference>
<dbReference type="Proteomes" id="UP000620266">
    <property type="component" value="Unassembled WGS sequence"/>
</dbReference>
<dbReference type="InterPro" id="IPR047347">
    <property type="entry name" value="YvaQ-like_sensor"/>
</dbReference>
<dbReference type="GO" id="GO:0004888">
    <property type="term" value="F:transmembrane signaling receptor activity"/>
    <property type="evidence" value="ECO:0007669"/>
    <property type="project" value="InterPro"/>
</dbReference>
<keyword evidence="1" id="KW-0488">Methylation</keyword>
<accession>A0A8J2UKK4</accession>
<dbReference type="InterPro" id="IPR051310">
    <property type="entry name" value="MCP_chemotaxis"/>
</dbReference>
<sequence length="562" mass="59681">MQIKNLKIGARLGIAFGALLILMVFMTVMGVWRLQQVAQATTLMEEATFKERLAQEWIGGIATNTVRTFARLRTTSPEEEKNLAAEMAAVSAQVSKVQKQLEPLILSEEGKKLLAAVAEQRKTYSAIRDATFKLKEEGSPDLNNAIETKVTPAAATYLQSVQTVVDFQKVIFQNSKNEADRIYEAGRNLLIVLGLSALALGVILAWILTRSITRPLSYAVHAAGVVASGDLTGQIKVDSKDETGQLLQALKEMNDSLTTSITRVRSGVDTIATASNQIAAGNLDLSSRTEEQASSLEETASSMEELTSTVRQNADNARQANQLAVTASTVAEKGGAVVSRVVDTMSDINASSRKIVDIIGVIDGIAFQTNILALNAAVEAARAGEQGRGFAVVASEVRNLAQRSAAAAKEIKSLIDDSVNKADTGSKLVTEAGETMVEVVDSIRRVTDIMSEIMAASQEQSAGIEQVNQAIVQMDQVTQQNAALVEEAAAAADSLSKQAVDLAQAVSIFKVNGVASSAKPVSHLAATAVKPPLKQPTTAAPKKIADETRPTSGSADDGWEEF</sequence>
<keyword evidence="5" id="KW-1133">Transmembrane helix</keyword>
<dbReference type="Gene3D" id="1.10.287.950">
    <property type="entry name" value="Methyl-accepting chemotaxis protein"/>
    <property type="match status" value="1"/>
</dbReference>
<comment type="caution">
    <text evidence="8">The sequence shown here is derived from an EMBL/GenBank/DDBJ whole genome shotgun (WGS) entry which is preliminary data.</text>
</comment>
<gene>
    <name evidence="8" type="ORF">GCM10007205_14060</name>
</gene>
<keyword evidence="3" id="KW-0807">Transducer</keyword>
<evidence type="ECO:0000313" key="9">
    <source>
        <dbReference type="Proteomes" id="UP000620266"/>
    </source>
</evidence>
<dbReference type="CDD" id="cd06225">
    <property type="entry name" value="HAMP"/>
    <property type="match status" value="1"/>
</dbReference>
<organism evidence="8 9">
    <name type="scientific">Oxalicibacterium flavum</name>
    <dbReference type="NCBI Taxonomy" id="179467"/>
    <lineage>
        <taxon>Bacteria</taxon>
        <taxon>Pseudomonadati</taxon>
        <taxon>Pseudomonadota</taxon>
        <taxon>Betaproteobacteria</taxon>
        <taxon>Burkholderiales</taxon>
        <taxon>Oxalobacteraceae</taxon>
        <taxon>Oxalicibacterium</taxon>
    </lineage>
</organism>
<dbReference type="InterPro" id="IPR004089">
    <property type="entry name" value="MCPsignal_dom"/>
</dbReference>
<dbReference type="Gene3D" id="6.10.340.10">
    <property type="match status" value="1"/>
</dbReference>
<name>A0A8J2UKK4_9BURK</name>
<dbReference type="SMART" id="SM00304">
    <property type="entry name" value="HAMP"/>
    <property type="match status" value="1"/>
</dbReference>
<dbReference type="AlphaFoldDB" id="A0A8J2UKK4"/>
<evidence type="ECO:0000256" key="5">
    <source>
        <dbReference type="SAM" id="Phobius"/>
    </source>
</evidence>
<keyword evidence="5" id="KW-0812">Transmembrane</keyword>
<feature type="transmembrane region" description="Helical" evidence="5">
    <location>
        <begin position="12"/>
        <end position="32"/>
    </location>
</feature>
<evidence type="ECO:0000256" key="2">
    <source>
        <dbReference type="ARBA" id="ARBA00029447"/>
    </source>
</evidence>
<proteinExistence type="inferred from homology"/>
<dbReference type="CDD" id="cd19411">
    <property type="entry name" value="MCP2201-like_sensor"/>
    <property type="match status" value="1"/>
</dbReference>
<dbReference type="SUPFAM" id="SSF58104">
    <property type="entry name" value="Methyl-accepting chemotaxis protein (MCP) signaling domain"/>
    <property type="match status" value="1"/>
</dbReference>
<evidence type="ECO:0000259" key="7">
    <source>
        <dbReference type="PROSITE" id="PS50885"/>
    </source>
</evidence>
<dbReference type="SMART" id="SM00283">
    <property type="entry name" value="MA"/>
    <property type="match status" value="1"/>
</dbReference>
<feature type="transmembrane region" description="Helical" evidence="5">
    <location>
        <begin position="189"/>
        <end position="208"/>
    </location>
</feature>
<dbReference type="PANTHER" id="PTHR43531">
    <property type="entry name" value="PROTEIN ICFG"/>
    <property type="match status" value="1"/>
</dbReference>
<dbReference type="GO" id="GO:0006935">
    <property type="term" value="P:chemotaxis"/>
    <property type="evidence" value="ECO:0007669"/>
    <property type="project" value="InterPro"/>
</dbReference>
<feature type="domain" description="Methyl-accepting transducer" evidence="6">
    <location>
        <begin position="267"/>
        <end position="496"/>
    </location>
</feature>
<keyword evidence="5" id="KW-0472">Membrane</keyword>
<reference evidence="8" key="2">
    <citation type="submission" date="2020-09" db="EMBL/GenBank/DDBJ databases">
        <authorList>
            <person name="Sun Q."/>
            <person name="Sedlacek I."/>
        </authorList>
    </citation>
    <scope>NUCLEOTIDE SEQUENCE</scope>
    <source>
        <strain evidence="8">CCM 7086</strain>
    </source>
</reference>
<keyword evidence="9" id="KW-1185">Reference proteome</keyword>
<feature type="region of interest" description="Disordered" evidence="4">
    <location>
        <begin position="529"/>
        <end position="562"/>
    </location>
</feature>
<evidence type="ECO:0000256" key="4">
    <source>
        <dbReference type="SAM" id="MobiDB-lite"/>
    </source>
</evidence>
<dbReference type="EMBL" id="BMCG01000003">
    <property type="protein sequence ID" value="GGC06077.1"/>
    <property type="molecule type" value="Genomic_DNA"/>
</dbReference>
<dbReference type="GO" id="GO:0007165">
    <property type="term" value="P:signal transduction"/>
    <property type="evidence" value="ECO:0007669"/>
    <property type="project" value="UniProtKB-KW"/>
</dbReference>
<dbReference type="PROSITE" id="PS50885">
    <property type="entry name" value="HAMP"/>
    <property type="match status" value="1"/>
</dbReference>
<reference evidence="8" key="1">
    <citation type="journal article" date="2014" name="Int. J. Syst. Evol. Microbiol.">
        <title>Complete genome sequence of Corynebacterium casei LMG S-19264T (=DSM 44701T), isolated from a smear-ripened cheese.</title>
        <authorList>
            <consortium name="US DOE Joint Genome Institute (JGI-PGF)"/>
            <person name="Walter F."/>
            <person name="Albersmeier A."/>
            <person name="Kalinowski J."/>
            <person name="Ruckert C."/>
        </authorList>
    </citation>
    <scope>NUCLEOTIDE SEQUENCE</scope>
    <source>
        <strain evidence="8">CCM 7086</strain>
    </source>
</reference>
<dbReference type="InterPro" id="IPR024478">
    <property type="entry name" value="HlyB_4HB_MCP"/>
</dbReference>
<feature type="domain" description="HAMP" evidence="7">
    <location>
        <begin position="210"/>
        <end position="262"/>
    </location>
</feature>
<dbReference type="GO" id="GO:0005886">
    <property type="term" value="C:plasma membrane"/>
    <property type="evidence" value="ECO:0007669"/>
    <property type="project" value="TreeGrafter"/>
</dbReference>